<sequence>MASSPPECCREPQRRQKIRKSSFSGIDYIEVSDDRLTLTVFFLTRIGRPIVPANVRITGGARVRDIKVTGVRLRGSEDADGDNSLEIAIDRPGDGSTYTLSLVDLDADGEPTDEILAGIDPRYARANFSFRLDEVAHLDCKQPPAAPQAVLPMPEINYLARDYGSFRQLMLDRLAVTVPAWQEQHVPDIGIALVEALAYVADHLSYYQDAVATEAYLGTARQRISVRRHARLVDFSMHEGCNARAFVFVDTGSQDVTIEDPASILFVAGYNGPRPPEGGPLLLDQLSFGPTDQPVIFEPMAEGRIELYAAHNRISFYTWGDRDCCLPAGATSATLFDGKATVGAEPGGANYTEANYSEAKYAEPNAQAQQKPSSRKRSAKSSAAYAVRSTPPKEPPAAYAPERVLNLRPGDILLLEEVRGPQTGAAVDANPAHRHFVKLTEVRQNLDPLFGQPVLEIAWAREDALPFALRLSNALEPSAGDDFSVARGNIILADHSNWTRQGSRIVYEDLSKSLPGKKFRPSLQAGPLTFRDPKLDPGATMKQLLQDPRSAIPQLIVYSIAPRLDGTAPLFAFADLRDPAHLAAQLNQAQPDPARSNKNLSDKEKEEELAWRNFRDRLSFAPEGSERTPNDPADAGKSAGALTDKLKSLLRIWTPQRDLLSSRGNDLHFVVEIDNEGVAHLRFGDGKNGKAPEAGEKFAATYRVGIGASGNVGADTITQIVTSSATLREAAISARNPLPSMGGTDPEPIEKVKLLAPKAFQGELVRAISADDYARLAERNPRVQRAAAELQWIGTRYEAHVAIDPRGTEQVEPELLRQIRAYLFRYRRIGHDVIVVPPTYVPIDIAMTAQIRSGFAAGQVETVLRGIFSSRTLPDGRLGFFHPDNLSFGDSIYASKLLAAAQVVEGVESVVVTRLQRRFQAPDEQVYDGVLPIGPLEIARLGGNSASPENGRFVLTVRGEQ</sequence>
<feature type="region of interest" description="Disordered" evidence="1">
    <location>
        <begin position="361"/>
        <end position="398"/>
    </location>
</feature>
<accession>A0A5S4YHK8</accession>
<gene>
    <name evidence="2" type="ORF">FXV83_26820</name>
</gene>
<feature type="region of interest" description="Disordered" evidence="1">
    <location>
        <begin position="620"/>
        <end position="639"/>
    </location>
</feature>
<dbReference type="Proteomes" id="UP000324797">
    <property type="component" value="Unassembled WGS sequence"/>
</dbReference>
<dbReference type="NCBIfam" id="TIGR02243">
    <property type="entry name" value="putative baseplate assembly protein"/>
    <property type="match status" value="1"/>
</dbReference>
<feature type="compositionally biased region" description="Low complexity" evidence="1">
    <location>
        <begin position="380"/>
        <end position="389"/>
    </location>
</feature>
<keyword evidence="3" id="KW-1185">Reference proteome</keyword>
<feature type="region of interest" description="Disordered" evidence="1">
    <location>
        <begin position="586"/>
        <end position="607"/>
    </location>
</feature>
<evidence type="ECO:0000313" key="3">
    <source>
        <dbReference type="Proteomes" id="UP000324797"/>
    </source>
</evidence>
<dbReference type="AlphaFoldDB" id="A0A5S4YHK8"/>
<name>A0A5S4YHK8_9BRAD</name>
<reference evidence="2 3" key="1">
    <citation type="submission" date="2019-08" db="EMBL/GenBank/DDBJ databases">
        <title>Bradyrhizobium hipponensis sp. nov., a rhizobium isolated from a Lupinus angustifolius root nodule in Tunisia.</title>
        <authorList>
            <person name="Off K."/>
            <person name="Rejili M."/>
            <person name="Mars M."/>
            <person name="Brachmann A."/>
            <person name="Marin M."/>
        </authorList>
    </citation>
    <scope>NUCLEOTIDE SEQUENCE [LARGE SCALE GENOMIC DNA]</scope>
    <source>
        <strain evidence="3">aSej3</strain>
    </source>
</reference>
<comment type="caution">
    <text evidence="2">The sequence shown here is derived from an EMBL/GenBank/DDBJ whole genome shotgun (WGS) entry which is preliminary data.</text>
</comment>
<organism evidence="2 3">
    <name type="scientific">Bradyrhizobium hipponense</name>
    <dbReference type="NCBI Taxonomy" id="2605638"/>
    <lineage>
        <taxon>Bacteria</taxon>
        <taxon>Pseudomonadati</taxon>
        <taxon>Pseudomonadota</taxon>
        <taxon>Alphaproteobacteria</taxon>
        <taxon>Hyphomicrobiales</taxon>
        <taxon>Nitrobacteraceae</taxon>
        <taxon>Bradyrhizobium</taxon>
    </lineage>
</organism>
<proteinExistence type="predicted"/>
<dbReference type="InterPro" id="IPR011749">
    <property type="entry name" value="CHP02243"/>
</dbReference>
<evidence type="ECO:0000313" key="2">
    <source>
        <dbReference type="EMBL" id="TYO63523.1"/>
    </source>
</evidence>
<dbReference type="EMBL" id="VSTH01000098">
    <property type="protein sequence ID" value="TYO63523.1"/>
    <property type="molecule type" value="Genomic_DNA"/>
</dbReference>
<feature type="compositionally biased region" description="Basic and acidic residues" evidence="1">
    <location>
        <begin position="620"/>
        <end position="629"/>
    </location>
</feature>
<evidence type="ECO:0000256" key="1">
    <source>
        <dbReference type="SAM" id="MobiDB-lite"/>
    </source>
</evidence>
<protein>
    <submittedName>
        <fullName evidence="2">Putative baseplate assembly protein</fullName>
    </submittedName>
</protein>